<keyword evidence="2" id="KW-1185">Reference proteome</keyword>
<evidence type="ECO:0000313" key="2">
    <source>
        <dbReference type="Proteomes" id="UP001236657"/>
    </source>
</evidence>
<dbReference type="EMBL" id="CP133218">
    <property type="protein sequence ID" value="WML91723.1"/>
    <property type="molecule type" value="Genomic_DNA"/>
</dbReference>
<gene>
    <name evidence="1" type="ORF">RCF98_05145</name>
</gene>
<dbReference type="Proteomes" id="UP001236657">
    <property type="component" value="Chromosome"/>
</dbReference>
<accession>A0ABY9MT95</accession>
<proteinExistence type="predicted"/>
<evidence type="ECO:0000313" key="1">
    <source>
        <dbReference type="EMBL" id="WML91723.1"/>
    </source>
</evidence>
<dbReference type="RefSeq" id="WP_308896612.1">
    <property type="nucleotide sequence ID" value="NZ_CP133218.1"/>
</dbReference>
<protein>
    <submittedName>
        <fullName evidence="1">Uncharacterized protein</fullName>
    </submittedName>
</protein>
<organism evidence="1 2">
    <name type="scientific">Thiothrix lacustris</name>
    <dbReference type="NCBI Taxonomy" id="525917"/>
    <lineage>
        <taxon>Bacteria</taxon>
        <taxon>Pseudomonadati</taxon>
        <taxon>Pseudomonadota</taxon>
        <taxon>Gammaproteobacteria</taxon>
        <taxon>Thiotrichales</taxon>
        <taxon>Thiotrichaceae</taxon>
        <taxon>Thiothrix</taxon>
    </lineage>
</organism>
<name>A0ABY9MT95_9GAMM</name>
<sequence>MSHYNAVIIETYYSSRTSSSGCIRAKPIAGQNVDTSMNVECSLKMRQSHPVGTKFLINAKIKNKEGGYDFLYSYYNAPYKLINEKEAEDFLKNIKH</sequence>
<reference evidence="1 2" key="1">
    <citation type="submission" date="2023-08" db="EMBL/GenBank/DDBJ databases">
        <title>New molecular markers tilS and rpoB for phylogenetic and monitoring studies of the genus Thiothrix biodiversity.</title>
        <authorList>
            <person name="Ravin N.V."/>
            <person name="Smolyakov D."/>
            <person name="Markov N.D."/>
            <person name="Beletsky A.V."/>
            <person name="Mardanov A.V."/>
            <person name="Rudenko T.S."/>
            <person name="Grabovich M.Y."/>
        </authorList>
    </citation>
    <scope>NUCLEOTIDE SEQUENCE [LARGE SCALE GENOMIC DNA]</scope>
    <source>
        <strain evidence="1 2">MK1</strain>
    </source>
</reference>